<dbReference type="EMBL" id="MFRE01000012">
    <property type="protein sequence ID" value="OGH94060.1"/>
    <property type="molecule type" value="Genomic_DNA"/>
</dbReference>
<evidence type="ECO:0000256" key="1">
    <source>
        <dbReference type="ARBA" id="ARBA00022962"/>
    </source>
</evidence>
<feature type="domain" description="Glutamine amidotransferase" evidence="2">
    <location>
        <begin position="4"/>
        <end position="199"/>
    </location>
</feature>
<dbReference type="GO" id="GO:0005829">
    <property type="term" value="C:cytosol"/>
    <property type="evidence" value="ECO:0007669"/>
    <property type="project" value="TreeGrafter"/>
</dbReference>
<dbReference type="InterPro" id="IPR050472">
    <property type="entry name" value="Anth_synth/Amidotransfase"/>
</dbReference>
<organism evidence="3 4">
    <name type="scientific">Candidatus Magasanikbacteria bacterium RIFOXYD2_FULL_41_14</name>
    <dbReference type="NCBI Taxonomy" id="1798709"/>
    <lineage>
        <taxon>Bacteria</taxon>
        <taxon>Candidatus Magasanikiibacteriota</taxon>
    </lineage>
</organism>
<name>A0A1F6PDC7_9BACT</name>
<dbReference type="FunFam" id="3.40.50.880:FF:000003">
    <property type="entry name" value="Anthranilate synthase component II"/>
    <property type="match status" value="1"/>
</dbReference>
<dbReference type="InterPro" id="IPR006221">
    <property type="entry name" value="TrpG/PapA_dom"/>
</dbReference>
<dbReference type="PANTHER" id="PTHR43418">
    <property type="entry name" value="MULTIFUNCTIONAL TRYPTOPHAN BIOSYNTHESIS PROTEIN-RELATED"/>
    <property type="match status" value="1"/>
</dbReference>
<dbReference type="PANTHER" id="PTHR43418:SF4">
    <property type="entry name" value="MULTIFUNCTIONAL TRYPTOPHAN BIOSYNTHESIS PROTEIN"/>
    <property type="match status" value="1"/>
</dbReference>
<gene>
    <name evidence="3" type="ORF">A2538_02045</name>
</gene>
<dbReference type="CDD" id="cd01743">
    <property type="entry name" value="GATase1_Anthranilate_Synthase"/>
    <property type="match status" value="1"/>
</dbReference>
<keyword evidence="1" id="KW-0315">Glutamine amidotransferase</keyword>
<dbReference type="InterPro" id="IPR029062">
    <property type="entry name" value="Class_I_gatase-like"/>
</dbReference>
<evidence type="ECO:0000313" key="3">
    <source>
        <dbReference type="EMBL" id="OGH94060.1"/>
    </source>
</evidence>
<dbReference type="PROSITE" id="PS51273">
    <property type="entry name" value="GATASE_TYPE_1"/>
    <property type="match status" value="1"/>
</dbReference>
<dbReference type="GO" id="GO:0004049">
    <property type="term" value="F:anthranilate synthase activity"/>
    <property type="evidence" value="ECO:0007669"/>
    <property type="project" value="TreeGrafter"/>
</dbReference>
<dbReference type="Gene3D" id="3.40.50.880">
    <property type="match status" value="1"/>
</dbReference>
<evidence type="ECO:0000259" key="2">
    <source>
        <dbReference type="Pfam" id="PF00117"/>
    </source>
</evidence>
<accession>A0A1F6PDC7</accession>
<dbReference type="Pfam" id="PF00117">
    <property type="entry name" value="GATase"/>
    <property type="match status" value="1"/>
</dbReference>
<dbReference type="GO" id="GO:0000162">
    <property type="term" value="P:L-tryptophan biosynthetic process"/>
    <property type="evidence" value="ECO:0007669"/>
    <property type="project" value="TreeGrafter"/>
</dbReference>
<dbReference type="SUPFAM" id="SSF52317">
    <property type="entry name" value="Class I glutamine amidotransferase-like"/>
    <property type="match status" value="1"/>
</dbReference>
<sequence length="203" mass="22661">MKILIIDNYDSFVFNLYQALGDLLRRSDEVADIKVARNNEISLEQIKQEQFDRIVISPGPGNPSAEKYFGVCAEVIKECGPITPLLGVCLGMQGIGYVFGGKIIMADKPLHGKTSILTHDGEGLFKNLPSDLAVMRYHSLLVEEKSLPPELEITAFTMDENGRKEIMALRHKKFPIVGVQFHPESFATEGGSKILENFLDFKF</sequence>
<dbReference type="STRING" id="1798709.A2538_02045"/>
<dbReference type="PRINTS" id="PR00099">
    <property type="entry name" value="CPSGATASE"/>
</dbReference>
<proteinExistence type="predicted"/>
<dbReference type="InterPro" id="IPR017926">
    <property type="entry name" value="GATASE"/>
</dbReference>
<dbReference type="PRINTS" id="PR00097">
    <property type="entry name" value="ANTSNTHASEII"/>
</dbReference>
<dbReference type="PRINTS" id="PR00096">
    <property type="entry name" value="GATASE"/>
</dbReference>
<dbReference type="NCBIfam" id="TIGR00566">
    <property type="entry name" value="trpG_papA"/>
    <property type="match status" value="1"/>
</dbReference>
<dbReference type="Proteomes" id="UP000178254">
    <property type="component" value="Unassembled WGS sequence"/>
</dbReference>
<reference evidence="3 4" key="1">
    <citation type="journal article" date="2016" name="Nat. Commun.">
        <title>Thousands of microbial genomes shed light on interconnected biogeochemical processes in an aquifer system.</title>
        <authorList>
            <person name="Anantharaman K."/>
            <person name="Brown C.T."/>
            <person name="Hug L.A."/>
            <person name="Sharon I."/>
            <person name="Castelle C.J."/>
            <person name="Probst A.J."/>
            <person name="Thomas B.C."/>
            <person name="Singh A."/>
            <person name="Wilkins M.J."/>
            <person name="Karaoz U."/>
            <person name="Brodie E.L."/>
            <person name="Williams K.H."/>
            <person name="Hubbard S.S."/>
            <person name="Banfield J.F."/>
        </authorList>
    </citation>
    <scope>NUCLEOTIDE SEQUENCE [LARGE SCALE GENOMIC DNA]</scope>
</reference>
<comment type="caution">
    <text evidence="3">The sequence shown here is derived from an EMBL/GenBank/DDBJ whole genome shotgun (WGS) entry which is preliminary data.</text>
</comment>
<dbReference type="AlphaFoldDB" id="A0A1F6PDC7"/>
<protein>
    <submittedName>
        <fullName evidence="3">Anthranilate/aminodeoxychorismate synthase component II</fullName>
    </submittedName>
</protein>
<evidence type="ECO:0000313" key="4">
    <source>
        <dbReference type="Proteomes" id="UP000178254"/>
    </source>
</evidence>